<feature type="compositionally biased region" description="Polar residues" evidence="1">
    <location>
        <begin position="23"/>
        <end position="34"/>
    </location>
</feature>
<keyword evidence="3" id="KW-1185">Reference proteome</keyword>
<accession>A0ABY7FMS3</accession>
<evidence type="ECO:0000313" key="2">
    <source>
        <dbReference type="EMBL" id="WAR23355.1"/>
    </source>
</evidence>
<evidence type="ECO:0000313" key="3">
    <source>
        <dbReference type="Proteomes" id="UP001164746"/>
    </source>
</evidence>
<protein>
    <submittedName>
        <fullName evidence="2">Uncharacterized protein</fullName>
    </submittedName>
</protein>
<dbReference type="Proteomes" id="UP001164746">
    <property type="component" value="Chromosome 13"/>
</dbReference>
<dbReference type="EMBL" id="CP111024">
    <property type="protein sequence ID" value="WAR23355.1"/>
    <property type="molecule type" value="Genomic_DNA"/>
</dbReference>
<organism evidence="2 3">
    <name type="scientific">Mya arenaria</name>
    <name type="common">Soft-shell clam</name>
    <dbReference type="NCBI Taxonomy" id="6604"/>
    <lineage>
        <taxon>Eukaryota</taxon>
        <taxon>Metazoa</taxon>
        <taxon>Spiralia</taxon>
        <taxon>Lophotrochozoa</taxon>
        <taxon>Mollusca</taxon>
        <taxon>Bivalvia</taxon>
        <taxon>Autobranchia</taxon>
        <taxon>Heteroconchia</taxon>
        <taxon>Euheterodonta</taxon>
        <taxon>Imparidentia</taxon>
        <taxon>Neoheterodontei</taxon>
        <taxon>Myida</taxon>
        <taxon>Myoidea</taxon>
        <taxon>Myidae</taxon>
        <taxon>Mya</taxon>
    </lineage>
</organism>
<name>A0ABY7FMS3_MYAAR</name>
<proteinExistence type="predicted"/>
<reference evidence="2" key="1">
    <citation type="submission" date="2022-11" db="EMBL/GenBank/DDBJ databases">
        <title>Centuries of genome instability and evolution in soft-shell clam transmissible cancer (bioRxiv).</title>
        <authorList>
            <person name="Hart S.F.M."/>
            <person name="Yonemitsu M.A."/>
            <person name="Giersch R.M."/>
            <person name="Beal B.F."/>
            <person name="Arriagada G."/>
            <person name="Davis B.W."/>
            <person name="Ostrander E.A."/>
            <person name="Goff S.P."/>
            <person name="Metzger M.J."/>
        </authorList>
    </citation>
    <scope>NUCLEOTIDE SEQUENCE</scope>
    <source>
        <strain evidence="2">MELC-2E11</strain>
        <tissue evidence="2">Siphon/mantle</tissue>
    </source>
</reference>
<sequence length="90" mass="10333">MVEAQVKSGTTVSFDIDEKGKTNTDQNTPDHSSITHFDFIFPVYESGEMQRTETNEVKYDDHTDNYDDYNNYGDKIQGLKETTISPFRIA</sequence>
<gene>
    <name evidence="2" type="ORF">MAR_037024</name>
</gene>
<feature type="region of interest" description="Disordered" evidence="1">
    <location>
        <begin position="1"/>
        <end position="34"/>
    </location>
</feature>
<evidence type="ECO:0000256" key="1">
    <source>
        <dbReference type="SAM" id="MobiDB-lite"/>
    </source>
</evidence>